<dbReference type="Gene3D" id="3.20.20.140">
    <property type="entry name" value="Metal-dependent hydrolases"/>
    <property type="match status" value="1"/>
</dbReference>
<dbReference type="PANTHER" id="PTHR10443:SF12">
    <property type="entry name" value="DIPEPTIDASE"/>
    <property type="match status" value="1"/>
</dbReference>
<dbReference type="Proteomes" id="UP000533476">
    <property type="component" value="Unassembled WGS sequence"/>
</dbReference>
<comment type="caution">
    <text evidence="1">The sequence shown here is derived from an EMBL/GenBank/DDBJ whole genome shotgun (WGS) entry which is preliminary data.</text>
</comment>
<dbReference type="EMBL" id="JABBVZ010000027">
    <property type="protein sequence ID" value="NMP22625.1"/>
    <property type="molecule type" value="Genomic_DNA"/>
</dbReference>
<evidence type="ECO:0000313" key="2">
    <source>
        <dbReference type="Proteomes" id="UP000533476"/>
    </source>
</evidence>
<sequence length="399" mass="44578">MIRKRYDGYRAYQYLEAGQDYEIFELPSGTDRVASRRVEVTPEEEARTERILRENLVVSLHDHPTFIPKDVARIYEYRRQGRDVTAYQELSESGMDVVFDNMNDGSALITSKNGWKWEDVLYDLGMRQADLAHQDFIVPVRRLADINACKENGHLGLVFSLEAATMIENEIDRLDILYGFGVRSMGVVYSESNALGSGLKEARDGGLTDLGQKAVRRMNQLGIAIDVSHAGDQTSIDIAQVSEAPIFVTHAGARALWNTPRMKPDAVIRTVAERGGVIGIEAAPHTTLTEKHRIHSIDGVMEHFEYVANLVGMDHVGFGPDTLYGDHVGLHHAFSKQLGVAAIHRGLEFPPVEFVDGLENPTETFPNIVRWLVSHGYSDDDIAKVIGGNARRVLARVWR</sequence>
<dbReference type="PANTHER" id="PTHR10443">
    <property type="entry name" value="MICROSOMAL DIPEPTIDASE"/>
    <property type="match status" value="1"/>
</dbReference>
<dbReference type="PROSITE" id="PS51365">
    <property type="entry name" value="RENAL_DIPEPTIDASE_2"/>
    <property type="match status" value="1"/>
</dbReference>
<dbReference type="InterPro" id="IPR008257">
    <property type="entry name" value="Pept_M19"/>
</dbReference>
<dbReference type="RefSeq" id="WP_169099109.1">
    <property type="nucleotide sequence ID" value="NZ_JABBVZ010000027.1"/>
</dbReference>
<name>A0A7Y0Q2R2_9FIRM</name>
<accession>A0A7Y0Q2R2</accession>
<dbReference type="GO" id="GO:0070573">
    <property type="term" value="F:metallodipeptidase activity"/>
    <property type="evidence" value="ECO:0007669"/>
    <property type="project" value="InterPro"/>
</dbReference>
<evidence type="ECO:0000313" key="1">
    <source>
        <dbReference type="EMBL" id="NMP22625.1"/>
    </source>
</evidence>
<protein>
    <submittedName>
        <fullName evidence="1">Diguanylate cyclase</fullName>
    </submittedName>
</protein>
<organism evidence="1 2">
    <name type="scientific">Sulfobacillus harzensis</name>
    <dbReference type="NCBI Taxonomy" id="2729629"/>
    <lineage>
        <taxon>Bacteria</taxon>
        <taxon>Bacillati</taxon>
        <taxon>Bacillota</taxon>
        <taxon>Clostridia</taxon>
        <taxon>Eubacteriales</taxon>
        <taxon>Clostridiales Family XVII. Incertae Sedis</taxon>
        <taxon>Sulfobacillus</taxon>
    </lineage>
</organism>
<dbReference type="SUPFAM" id="SSF51556">
    <property type="entry name" value="Metallo-dependent hydrolases"/>
    <property type="match status" value="1"/>
</dbReference>
<dbReference type="AlphaFoldDB" id="A0A7Y0Q2R2"/>
<dbReference type="InterPro" id="IPR032466">
    <property type="entry name" value="Metal_Hydrolase"/>
</dbReference>
<dbReference type="GO" id="GO:0006508">
    <property type="term" value="P:proteolysis"/>
    <property type="evidence" value="ECO:0007669"/>
    <property type="project" value="InterPro"/>
</dbReference>
<reference evidence="1 2" key="1">
    <citation type="submission" date="2020-04" db="EMBL/GenBank/DDBJ databases">
        <authorList>
            <person name="Zhang R."/>
            <person name="Schippers A."/>
        </authorList>
    </citation>
    <scope>NUCLEOTIDE SEQUENCE [LARGE SCALE GENOMIC DNA]</scope>
    <source>
        <strain evidence="1 2">DSM 109850</strain>
    </source>
</reference>
<keyword evidence="2" id="KW-1185">Reference proteome</keyword>
<gene>
    <name evidence="1" type="ORF">HIJ39_09705</name>
</gene>
<proteinExistence type="predicted"/>
<dbReference type="Pfam" id="PF01244">
    <property type="entry name" value="Peptidase_M19"/>
    <property type="match status" value="1"/>
</dbReference>